<feature type="active site" evidence="2">
    <location>
        <position position="254"/>
    </location>
</feature>
<protein>
    <submittedName>
        <fullName evidence="5">Aldehyde dehydrogenase family protein</fullName>
    </submittedName>
</protein>
<dbReference type="PROSITE" id="PS00687">
    <property type="entry name" value="ALDEHYDE_DEHYDR_GLU"/>
    <property type="match status" value="1"/>
</dbReference>
<evidence type="ECO:0000313" key="6">
    <source>
        <dbReference type="Proteomes" id="UP001058860"/>
    </source>
</evidence>
<evidence type="ECO:0000256" key="1">
    <source>
        <dbReference type="ARBA" id="ARBA00023002"/>
    </source>
</evidence>
<sequence>MSTAAPPVQIENLIGGRSCPAADGRVLEKRSPATGEVISHLARSGAGDAAAAITAAKAAQPGWAAETPVARGTLLRRVAQLLERDADRIAQIVAAETGKSPADAAGETQGAIEMGYFVAGEGRRFYGRTTTSGVPHRHASIVRQPVGVAGLIIAANTPIANVAWKAFPALMGGNGAVLKASEDTPQTAAAFAELVVEAGAPDGIFNVVHGLGPEVGEAIVTSPDVDLVSFTGSTGVGRMIARTAGERLAKVCLELGGKNPLIVCDDADLAGAARTAALSAFSNAGQRCAAGSRIIVFDAVYDEFRDLLLAEARAQRVGSSDGDDYGPVINERQCTRMLAAVDRARAAGATILHGGERIGDRGWYVAPTLIEDAPVDAEVCTAELFGPIATLHRVGGFEEALSLANATSYGLTAAIWTRSVHRAQEFVARVRSGVASVNGPTYGSEPHWPFGGLGASGTGWREAGTEAMDVYTELKTVHITHDPAQV</sequence>
<proteinExistence type="inferred from homology"/>
<dbReference type="Gene3D" id="3.40.605.10">
    <property type="entry name" value="Aldehyde Dehydrogenase, Chain A, domain 1"/>
    <property type="match status" value="1"/>
</dbReference>
<accession>A0ABY5PMC0</accession>
<dbReference type="InterPro" id="IPR029510">
    <property type="entry name" value="Ald_DH_CS_GLU"/>
</dbReference>
<dbReference type="InterPro" id="IPR016163">
    <property type="entry name" value="Ald_DH_C"/>
</dbReference>
<dbReference type="SUPFAM" id="SSF53720">
    <property type="entry name" value="ALDH-like"/>
    <property type="match status" value="1"/>
</dbReference>
<dbReference type="InterPro" id="IPR016162">
    <property type="entry name" value="Ald_DH_N"/>
</dbReference>
<dbReference type="PROSITE" id="PS00070">
    <property type="entry name" value="ALDEHYDE_DEHYDR_CYS"/>
    <property type="match status" value="1"/>
</dbReference>
<dbReference type="Gene3D" id="3.40.309.10">
    <property type="entry name" value="Aldehyde Dehydrogenase, Chain A, domain 2"/>
    <property type="match status" value="1"/>
</dbReference>
<feature type="domain" description="Aldehyde dehydrogenase" evidence="4">
    <location>
        <begin position="25"/>
        <end position="477"/>
    </location>
</feature>
<dbReference type="PANTHER" id="PTHR11699">
    <property type="entry name" value="ALDEHYDE DEHYDROGENASE-RELATED"/>
    <property type="match status" value="1"/>
</dbReference>
<dbReference type="Proteomes" id="UP001058860">
    <property type="component" value="Chromosome"/>
</dbReference>
<name>A0ABY5PMC0_9ACTN</name>
<gene>
    <name evidence="5" type="ORF">LRS13_09220</name>
</gene>
<dbReference type="RefSeq" id="WP_353866125.1">
    <property type="nucleotide sequence ID" value="NZ_CP088295.1"/>
</dbReference>
<reference evidence="6" key="1">
    <citation type="submission" date="2021-11" db="EMBL/GenBank/DDBJ databases">
        <title>Cultivation dependent microbiological survey of springs from the worlds oldest radium mine currently devoted to the extraction of radon-saturated water.</title>
        <authorList>
            <person name="Kapinusova G."/>
            <person name="Smrhova T."/>
            <person name="Strejcek M."/>
            <person name="Suman J."/>
            <person name="Jani K."/>
            <person name="Pajer P."/>
            <person name="Uhlik O."/>
        </authorList>
    </citation>
    <scope>NUCLEOTIDE SEQUENCE [LARGE SCALE GENOMIC DNA]</scope>
    <source>
        <strain evidence="6">J379</strain>
    </source>
</reference>
<dbReference type="InterPro" id="IPR016160">
    <property type="entry name" value="Ald_DH_CS_CYS"/>
</dbReference>
<organism evidence="5 6">
    <name type="scientific">Svornostia abyssi</name>
    <dbReference type="NCBI Taxonomy" id="2898438"/>
    <lineage>
        <taxon>Bacteria</taxon>
        <taxon>Bacillati</taxon>
        <taxon>Actinomycetota</taxon>
        <taxon>Thermoleophilia</taxon>
        <taxon>Solirubrobacterales</taxon>
        <taxon>Baekduiaceae</taxon>
        <taxon>Svornostia</taxon>
    </lineage>
</organism>
<dbReference type="Pfam" id="PF00171">
    <property type="entry name" value="Aldedh"/>
    <property type="match status" value="1"/>
</dbReference>
<keyword evidence="1 3" id="KW-0560">Oxidoreductase</keyword>
<evidence type="ECO:0000313" key="5">
    <source>
        <dbReference type="EMBL" id="UUY05680.1"/>
    </source>
</evidence>
<evidence type="ECO:0000259" key="4">
    <source>
        <dbReference type="Pfam" id="PF00171"/>
    </source>
</evidence>
<keyword evidence="6" id="KW-1185">Reference proteome</keyword>
<comment type="similarity">
    <text evidence="3">Belongs to the aldehyde dehydrogenase family.</text>
</comment>
<dbReference type="InterPro" id="IPR016161">
    <property type="entry name" value="Ald_DH/histidinol_DH"/>
</dbReference>
<evidence type="ECO:0000256" key="2">
    <source>
        <dbReference type="PROSITE-ProRule" id="PRU10007"/>
    </source>
</evidence>
<dbReference type="EMBL" id="CP088295">
    <property type="protein sequence ID" value="UUY05680.1"/>
    <property type="molecule type" value="Genomic_DNA"/>
</dbReference>
<evidence type="ECO:0000256" key="3">
    <source>
        <dbReference type="RuleBase" id="RU003345"/>
    </source>
</evidence>
<dbReference type="InterPro" id="IPR015590">
    <property type="entry name" value="Aldehyde_DH_dom"/>
</dbReference>